<organism evidence="1 2">
    <name type="scientific">Papaver somniferum</name>
    <name type="common">Opium poppy</name>
    <dbReference type="NCBI Taxonomy" id="3469"/>
    <lineage>
        <taxon>Eukaryota</taxon>
        <taxon>Viridiplantae</taxon>
        <taxon>Streptophyta</taxon>
        <taxon>Embryophyta</taxon>
        <taxon>Tracheophyta</taxon>
        <taxon>Spermatophyta</taxon>
        <taxon>Magnoliopsida</taxon>
        <taxon>Ranunculales</taxon>
        <taxon>Papaveraceae</taxon>
        <taxon>Papaveroideae</taxon>
        <taxon>Papaver</taxon>
    </lineage>
</organism>
<evidence type="ECO:0000313" key="1">
    <source>
        <dbReference type="EMBL" id="RZC48533.1"/>
    </source>
</evidence>
<dbReference type="EMBL" id="CM010716">
    <property type="protein sequence ID" value="RZC48533.1"/>
    <property type="molecule type" value="Genomic_DNA"/>
</dbReference>
<keyword evidence="2" id="KW-1185">Reference proteome</keyword>
<evidence type="ECO:0000313" key="2">
    <source>
        <dbReference type="Proteomes" id="UP000316621"/>
    </source>
</evidence>
<proteinExistence type="predicted"/>
<protein>
    <submittedName>
        <fullName evidence="1">Uncharacterized protein</fullName>
    </submittedName>
</protein>
<dbReference type="Proteomes" id="UP000316621">
    <property type="component" value="Chromosome 2"/>
</dbReference>
<name>A0A4Y7II21_PAPSO</name>
<dbReference type="Gramene" id="RZC48533">
    <property type="protein sequence ID" value="RZC48533"/>
    <property type="gene ID" value="C5167_016961"/>
</dbReference>
<sequence>MSNLQSRKAQTTFTMDEADTFAVLTKYGIHCTRHRSTSVDKFKEDTEKMGDAKIVKGLRCFLTSFSWMDFAELKKGHFDHGIAKTHQKSQDLLDSHWSQLVSSIIPVLHHLGQDENSASSYDHPLKARIICCILITHWNWGIA</sequence>
<reference evidence="1 2" key="1">
    <citation type="journal article" date="2018" name="Science">
        <title>The opium poppy genome and morphinan production.</title>
        <authorList>
            <person name="Guo L."/>
            <person name="Winzer T."/>
            <person name="Yang X."/>
            <person name="Li Y."/>
            <person name="Ning Z."/>
            <person name="He Z."/>
            <person name="Teodor R."/>
            <person name="Lu Y."/>
            <person name="Bowser T.A."/>
            <person name="Graham I.A."/>
            <person name="Ye K."/>
        </authorList>
    </citation>
    <scope>NUCLEOTIDE SEQUENCE [LARGE SCALE GENOMIC DNA]</scope>
    <source>
        <strain evidence="2">cv. HN1</strain>
        <tissue evidence="1">Leaves</tissue>
    </source>
</reference>
<accession>A0A4Y7II21</accession>
<dbReference type="AlphaFoldDB" id="A0A4Y7II21"/>
<gene>
    <name evidence="1" type="ORF">C5167_016961</name>
</gene>